<evidence type="ECO:0000313" key="5">
    <source>
        <dbReference type="EMBL" id="KAK7097520.1"/>
    </source>
</evidence>
<accession>A0AAN9G8A0</accession>
<name>A0AAN9G8A0_9CAEN</name>
<dbReference type="Gene3D" id="2.130.10.10">
    <property type="entry name" value="YVTN repeat-like/Quinoprotein amine dehydrogenase"/>
    <property type="match status" value="2"/>
</dbReference>
<dbReference type="SMART" id="SM00564">
    <property type="entry name" value="PQQ"/>
    <property type="match status" value="6"/>
</dbReference>
<feature type="region of interest" description="Disordered" evidence="3">
    <location>
        <begin position="387"/>
        <end position="408"/>
    </location>
</feature>
<dbReference type="PROSITE" id="PS50075">
    <property type="entry name" value="CARRIER"/>
    <property type="match status" value="1"/>
</dbReference>
<dbReference type="InterPro" id="IPR011047">
    <property type="entry name" value="Quinoprotein_ADH-like_sf"/>
</dbReference>
<keyword evidence="1" id="KW-0596">Phosphopantetheine</keyword>
<dbReference type="InterPro" id="IPR015943">
    <property type="entry name" value="WD40/YVTN_repeat-like_dom_sf"/>
</dbReference>
<evidence type="ECO:0000256" key="1">
    <source>
        <dbReference type="ARBA" id="ARBA00022450"/>
    </source>
</evidence>
<dbReference type="InterPro" id="IPR052091">
    <property type="entry name" value="Beta-ala_Activ/Resist"/>
</dbReference>
<dbReference type="InterPro" id="IPR000873">
    <property type="entry name" value="AMP-dep_synth/lig_dom"/>
</dbReference>
<dbReference type="Pfam" id="PF00501">
    <property type="entry name" value="AMP-binding"/>
    <property type="match status" value="1"/>
</dbReference>
<keyword evidence="2" id="KW-0597">Phosphoprotein</keyword>
<feature type="compositionally biased region" description="Basic residues" evidence="3">
    <location>
        <begin position="399"/>
        <end position="408"/>
    </location>
</feature>
<comment type="caution">
    <text evidence="5">The sequence shown here is derived from an EMBL/GenBank/DDBJ whole genome shotgun (WGS) entry which is preliminary data.</text>
</comment>
<proteinExistence type="predicted"/>
<feature type="domain" description="Carrier" evidence="4">
    <location>
        <begin position="284"/>
        <end position="362"/>
    </location>
</feature>
<dbReference type="Gene3D" id="3.30.300.30">
    <property type="match status" value="1"/>
</dbReference>
<dbReference type="Proteomes" id="UP001374579">
    <property type="component" value="Unassembled WGS sequence"/>
</dbReference>
<dbReference type="InterPro" id="IPR036736">
    <property type="entry name" value="ACP-like_sf"/>
</dbReference>
<feature type="compositionally biased region" description="Basic and acidic residues" evidence="3">
    <location>
        <begin position="389"/>
        <end position="398"/>
    </location>
</feature>
<sequence length="1153" mass="127229">MSPDRLLTMLTVRHRVSILQITPSLFRRFNPNTVKKTLLGPDSRLRVLAFGGETFPRKEMFDDCMHPDNGTSVYNVYGTTELSCWAALYCARLPKGCVQYPVPIGEALTGTKVKVVDEKGEDVTCGTGHILIGGAERTCLLNNEDEDLLKRGNVWRRTGDLGKVESDANIFCLGREDRQIKRNGKRLDLDTLEKVCREVDTVEDCHAVYTEATLHVFVRVEEHEKEEKKQLCNRVKSHVLETLPSQYQPDCLTLVTEFPVNSHGKLNASELLKLHGSDGPENQQPLSSAESWASKLWQDATCSWNKVPSPTDQFQSCGGDSLRAVKMVEQIDLHLGHQVPDLLDILLTRTFGDVLSLLQQHTQEHKTMFHEAQTTLAAHLMELSHSGSNKREIEETRMSHRTHNRKRARSLLETRRELRKGRRNQKRTNRAIEDLVEAAKPLPCFSHKDAPSAGAKRQQFDEDEPIAKARKLNTSGSDLGTGIIATVREKERQAVMLEEAFTFEETDGDSQQVKVLPEFSRSALPEASMEVKTAPLVCFSLEQKEQTLAAEKNTHEEITVRQEDISSDTVNSGIAVNSDCSGVKEDFSNDGVVMNVGRANTCLLTRNGERTYPCKHCQNQECHCDHERHRSKSMSNVVNYGNESDMSRLNDATRFISSAETAVEKSSVRLELQWAVNTGKCVDASPLVATTRHGKSIVYIGSHSHKFFAIDLKSGRVLWCTELGDRVEGSACRSPCGSLVVVGCYDSNIYMLSADTGKIEWQVKTGDVVKCSPVADSSHLVFCGSHDGFLYALHCKYQSVVWKCSAGGGSVFASPALSDDSSAVFAATLGGRITAMSVTTGKVLWSVSVGKPVFSSPTVHADCLCVGCVDSTLYCLSCAKGDQMWTFKADAPIFSSPVVTKATRSCQQCILFGCHDNNLYCISESGQVLWRTMTSSTVYASPFVFCLCGRVTTGQKIKESVEEAAACNRTKHNVIEHKLVDSCTDLQKSSQRQEGEKHIFTKHCPAEEQEEEQHSFAKHCPTEEQGREQHSFAKHCPAEEQERDDSQALKGNCTTPQSIGDREGLCAETSDSGMQSDAILTAMCSHDVATSGCRKLVACGSTKGMVAILCCETGEKLGSIELPGDVFSSPVVVGDRLVVGCRDDSVYCYKVTV</sequence>
<gene>
    <name evidence="5" type="ORF">V1264_004483</name>
</gene>
<protein>
    <recommendedName>
        <fullName evidence="4">Carrier domain-containing protein</fullName>
    </recommendedName>
</protein>
<dbReference type="Pfam" id="PF13570">
    <property type="entry name" value="Beta-prop_ACSF4"/>
    <property type="match status" value="1"/>
</dbReference>
<dbReference type="InterPro" id="IPR006162">
    <property type="entry name" value="Ppantetheine_attach_site"/>
</dbReference>
<organism evidence="5 6">
    <name type="scientific">Littorina saxatilis</name>
    <dbReference type="NCBI Taxonomy" id="31220"/>
    <lineage>
        <taxon>Eukaryota</taxon>
        <taxon>Metazoa</taxon>
        <taxon>Spiralia</taxon>
        <taxon>Lophotrochozoa</taxon>
        <taxon>Mollusca</taxon>
        <taxon>Gastropoda</taxon>
        <taxon>Caenogastropoda</taxon>
        <taxon>Littorinimorpha</taxon>
        <taxon>Littorinoidea</taxon>
        <taxon>Littorinidae</taxon>
        <taxon>Littorina</taxon>
    </lineage>
</organism>
<reference evidence="5 6" key="1">
    <citation type="submission" date="2024-02" db="EMBL/GenBank/DDBJ databases">
        <title>Chromosome-scale genome assembly of the rough periwinkle Littorina saxatilis.</title>
        <authorList>
            <person name="De Jode A."/>
            <person name="Faria R."/>
            <person name="Formenti G."/>
            <person name="Sims Y."/>
            <person name="Smith T.P."/>
            <person name="Tracey A."/>
            <person name="Wood J.M.D."/>
            <person name="Zagrodzka Z.B."/>
            <person name="Johannesson K."/>
            <person name="Butlin R.K."/>
            <person name="Leder E.H."/>
        </authorList>
    </citation>
    <scope>NUCLEOTIDE SEQUENCE [LARGE SCALE GENOMIC DNA]</scope>
    <source>
        <strain evidence="5">Snail1</strain>
        <tissue evidence="5">Muscle</tissue>
    </source>
</reference>
<keyword evidence="6" id="KW-1185">Reference proteome</keyword>
<dbReference type="PROSITE" id="PS00012">
    <property type="entry name" value="PHOSPHOPANTETHEINE"/>
    <property type="match status" value="1"/>
</dbReference>
<dbReference type="InterPro" id="IPR002372">
    <property type="entry name" value="PQQ_rpt_dom"/>
</dbReference>
<evidence type="ECO:0000313" key="6">
    <source>
        <dbReference type="Proteomes" id="UP001374579"/>
    </source>
</evidence>
<dbReference type="PANTHER" id="PTHR44394:SF1">
    <property type="entry name" value="BETA-ALANINE-ACTIVATING ENZYME"/>
    <property type="match status" value="1"/>
</dbReference>
<dbReference type="InterPro" id="IPR042099">
    <property type="entry name" value="ANL_N_sf"/>
</dbReference>
<dbReference type="EMBL" id="JBAMIC010000013">
    <property type="protein sequence ID" value="KAK7097520.1"/>
    <property type="molecule type" value="Genomic_DNA"/>
</dbReference>
<dbReference type="GO" id="GO:0043041">
    <property type="term" value="P:amino acid activation for nonribosomal peptide biosynthetic process"/>
    <property type="evidence" value="ECO:0007669"/>
    <property type="project" value="TreeGrafter"/>
</dbReference>
<dbReference type="Gene3D" id="3.40.50.12780">
    <property type="entry name" value="N-terminal domain of ligase-like"/>
    <property type="match status" value="1"/>
</dbReference>
<evidence type="ECO:0000256" key="3">
    <source>
        <dbReference type="SAM" id="MobiDB-lite"/>
    </source>
</evidence>
<dbReference type="SUPFAM" id="SSF56801">
    <property type="entry name" value="Acetyl-CoA synthetase-like"/>
    <property type="match status" value="1"/>
</dbReference>
<dbReference type="InterPro" id="IPR018391">
    <property type="entry name" value="PQQ_b-propeller_rpt"/>
</dbReference>
<dbReference type="InterPro" id="IPR009081">
    <property type="entry name" value="PP-bd_ACP"/>
</dbReference>
<dbReference type="InterPro" id="IPR045851">
    <property type="entry name" value="AMP-bd_C_sf"/>
</dbReference>
<evidence type="ECO:0000259" key="4">
    <source>
        <dbReference type="PROSITE" id="PS50075"/>
    </source>
</evidence>
<dbReference type="PANTHER" id="PTHR44394">
    <property type="entry name" value="BETA-ALANINE-ACTIVATING ENZYME"/>
    <property type="match status" value="1"/>
</dbReference>
<evidence type="ECO:0000256" key="2">
    <source>
        <dbReference type="ARBA" id="ARBA00022553"/>
    </source>
</evidence>
<dbReference type="Gene3D" id="2.40.10.480">
    <property type="match status" value="2"/>
</dbReference>
<dbReference type="AlphaFoldDB" id="A0AAN9G8A0"/>
<dbReference type="SUPFAM" id="SSF50998">
    <property type="entry name" value="Quinoprotein alcohol dehydrogenase-like"/>
    <property type="match status" value="2"/>
</dbReference>
<dbReference type="Gene3D" id="1.10.1200.10">
    <property type="entry name" value="ACP-like"/>
    <property type="match status" value="1"/>
</dbReference>